<protein>
    <recommendedName>
        <fullName evidence="5">HTH lacI-type domain-containing protein</fullName>
    </recommendedName>
</protein>
<organism evidence="6 7">
    <name type="scientific">Devosia riboflavina</name>
    <dbReference type="NCBI Taxonomy" id="46914"/>
    <lineage>
        <taxon>Bacteria</taxon>
        <taxon>Pseudomonadati</taxon>
        <taxon>Pseudomonadota</taxon>
        <taxon>Alphaproteobacteria</taxon>
        <taxon>Hyphomicrobiales</taxon>
        <taxon>Devosiaceae</taxon>
        <taxon>Devosia</taxon>
    </lineage>
</organism>
<keyword evidence="3" id="KW-0238">DNA-binding</keyword>
<dbReference type="Gene3D" id="3.40.50.2300">
    <property type="match status" value="2"/>
</dbReference>
<dbReference type="STRING" id="46914.JP75_04285"/>
<dbReference type="AlphaFoldDB" id="A0A087M5N8"/>
<reference evidence="6 7" key="1">
    <citation type="submission" date="2014-08" db="EMBL/GenBank/DDBJ databases">
        <authorList>
            <person name="Hassan Y.I."/>
            <person name="Lepp D."/>
            <person name="Zhou T."/>
        </authorList>
    </citation>
    <scope>NUCLEOTIDE SEQUENCE [LARGE SCALE GENOMIC DNA]</scope>
    <source>
        <strain evidence="6 7">IFO13584</strain>
    </source>
</reference>
<dbReference type="PANTHER" id="PTHR30146">
    <property type="entry name" value="LACI-RELATED TRANSCRIPTIONAL REPRESSOR"/>
    <property type="match status" value="1"/>
</dbReference>
<feature type="domain" description="HTH lacI-type" evidence="5">
    <location>
        <begin position="5"/>
        <end position="76"/>
    </location>
</feature>
<dbReference type="PANTHER" id="PTHR30146:SF148">
    <property type="entry name" value="HTH-TYPE TRANSCRIPTIONAL REPRESSOR PURR-RELATED"/>
    <property type="match status" value="1"/>
</dbReference>
<dbReference type="InterPro" id="IPR028082">
    <property type="entry name" value="Peripla_BP_I"/>
</dbReference>
<dbReference type="SUPFAM" id="SSF47413">
    <property type="entry name" value="lambda repressor-like DNA-binding domains"/>
    <property type="match status" value="1"/>
</dbReference>
<evidence type="ECO:0000256" key="4">
    <source>
        <dbReference type="ARBA" id="ARBA00023163"/>
    </source>
</evidence>
<evidence type="ECO:0000256" key="1">
    <source>
        <dbReference type="ARBA" id="ARBA00022491"/>
    </source>
</evidence>
<dbReference type="PROSITE" id="PS50932">
    <property type="entry name" value="HTH_LACI_2"/>
    <property type="match status" value="1"/>
</dbReference>
<keyword evidence="7" id="KW-1185">Reference proteome</keyword>
<dbReference type="OrthoDB" id="7912369at2"/>
<dbReference type="SUPFAM" id="SSF53822">
    <property type="entry name" value="Periplasmic binding protein-like I"/>
    <property type="match status" value="1"/>
</dbReference>
<dbReference type="GO" id="GO:0003700">
    <property type="term" value="F:DNA-binding transcription factor activity"/>
    <property type="evidence" value="ECO:0007669"/>
    <property type="project" value="TreeGrafter"/>
</dbReference>
<dbReference type="Pfam" id="PF13377">
    <property type="entry name" value="Peripla_BP_3"/>
    <property type="match status" value="1"/>
</dbReference>
<dbReference type="Pfam" id="PF00356">
    <property type="entry name" value="LacI"/>
    <property type="match status" value="1"/>
</dbReference>
<keyword evidence="2" id="KW-0805">Transcription regulation</keyword>
<dbReference type="GO" id="GO:0000976">
    <property type="term" value="F:transcription cis-regulatory region binding"/>
    <property type="evidence" value="ECO:0007669"/>
    <property type="project" value="TreeGrafter"/>
</dbReference>
<sequence length="335" mass="36442">MARSANQVELARIAGVSVSTVSRALSNSRGISAELRMQILQLADQMGYRSRGSTEPENRRIRMYVTTNAATGGLATFYNVLIEAMQTAAREAELNLEIRLSHDKALDLARLERDAGPDPVAATLVMGIDPPDEVLSQFGPSRPLILVNAFDPLMRFDCIAPNNYYGAHWATRRLLEAGHRSLLHVRDQHRWTTTQRERGFLAAVDDVEGAKGRIVDIRLGDDALHTAIAERQAGTADWTGIFCVHDMAAVRVVHALEAAHFRIPQDVSVVGFDDLPAASLMTPKLSTMQVDCAAMGQEAIALVLRRLGQPNARPVQVESAVTSTEGGTIAKISAT</sequence>
<evidence type="ECO:0000256" key="2">
    <source>
        <dbReference type="ARBA" id="ARBA00023015"/>
    </source>
</evidence>
<accession>A0A087M5N8</accession>
<dbReference type="Proteomes" id="UP000028981">
    <property type="component" value="Unassembled WGS sequence"/>
</dbReference>
<dbReference type="EMBL" id="JQGC01000003">
    <property type="protein sequence ID" value="KFL32191.1"/>
    <property type="molecule type" value="Genomic_DNA"/>
</dbReference>
<keyword evidence="4" id="KW-0804">Transcription</keyword>
<dbReference type="Gene3D" id="1.10.260.40">
    <property type="entry name" value="lambda repressor-like DNA-binding domains"/>
    <property type="match status" value="1"/>
</dbReference>
<proteinExistence type="predicted"/>
<dbReference type="InterPro" id="IPR010982">
    <property type="entry name" value="Lambda_DNA-bd_dom_sf"/>
</dbReference>
<dbReference type="InterPro" id="IPR046335">
    <property type="entry name" value="LacI/GalR-like_sensor"/>
</dbReference>
<keyword evidence="1" id="KW-0678">Repressor</keyword>
<dbReference type="CDD" id="cd01392">
    <property type="entry name" value="HTH_LacI"/>
    <property type="match status" value="1"/>
</dbReference>
<dbReference type="InterPro" id="IPR000843">
    <property type="entry name" value="HTH_LacI"/>
</dbReference>
<dbReference type="RefSeq" id="WP_035079653.1">
    <property type="nucleotide sequence ID" value="NZ_JQGC01000003.1"/>
</dbReference>
<gene>
    <name evidence="6" type="ORF">JP75_04285</name>
</gene>
<comment type="caution">
    <text evidence="6">The sequence shown here is derived from an EMBL/GenBank/DDBJ whole genome shotgun (WGS) entry which is preliminary data.</text>
</comment>
<dbReference type="SMART" id="SM00354">
    <property type="entry name" value="HTH_LACI"/>
    <property type="match status" value="1"/>
</dbReference>
<evidence type="ECO:0000313" key="7">
    <source>
        <dbReference type="Proteomes" id="UP000028981"/>
    </source>
</evidence>
<dbReference type="CDD" id="cd06267">
    <property type="entry name" value="PBP1_LacI_sugar_binding-like"/>
    <property type="match status" value="1"/>
</dbReference>
<name>A0A087M5N8_9HYPH</name>
<evidence type="ECO:0000259" key="5">
    <source>
        <dbReference type="PROSITE" id="PS50932"/>
    </source>
</evidence>
<evidence type="ECO:0000313" key="6">
    <source>
        <dbReference type="EMBL" id="KFL32191.1"/>
    </source>
</evidence>
<evidence type="ECO:0000256" key="3">
    <source>
        <dbReference type="ARBA" id="ARBA00023125"/>
    </source>
</evidence>